<reference evidence="2" key="2">
    <citation type="journal article" date="2021" name="Syst. Appl. Microbiol.">
        <title>Roseomonas hellenica sp. nov., isolated from roots of wild-growing Alkanna tinctoria.</title>
        <authorList>
            <person name="Rat A."/>
            <person name="Naranjo H.D."/>
            <person name="Lebbe L."/>
            <person name="Cnockaert M."/>
            <person name="Krigas N."/>
            <person name="Grigoriadou K."/>
            <person name="Maloupa E."/>
            <person name="Willems A."/>
        </authorList>
    </citation>
    <scope>NUCLEOTIDE SEQUENCE</scope>
    <source>
        <strain evidence="2">LMG 31231</strain>
    </source>
</reference>
<dbReference type="PANTHER" id="PTHR38011:SF11">
    <property type="entry name" value="2,5-DIAMINO-6-RIBOSYLAMINO-4(3H)-PYRIMIDINONE 5'-PHOSPHATE REDUCTASE"/>
    <property type="match status" value="1"/>
</dbReference>
<evidence type="ECO:0000313" key="2">
    <source>
        <dbReference type="EMBL" id="MBR0673684.1"/>
    </source>
</evidence>
<dbReference type="AlphaFoldDB" id="A0A9X9X2Q5"/>
<protein>
    <submittedName>
        <fullName evidence="2">Dihydrofolate reductase</fullName>
    </submittedName>
</protein>
<accession>A0A9X9X2Q5</accession>
<dbReference type="SUPFAM" id="SSF53597">
    <property type="entry name" value="Dihydrofolate reductase-like"/>
    <property type="match status" value="1"/>
</dbReference>
<dbReference type="RefSeq" id="WP_211864087.1">
    <property type="nucleotide sequence ID" value="NZ_JAAEDM010000083.1"/>
</dbReference>
<evidence type="ECO:0000259" key="1">
    <source>
        <dbReference type="Pfam" id="PF01872"/>
    </source>
</evidence>
<feature type="domain" description="Bacterial bifunctional deaminase-reductase C-terminal" evidence="1">
    <location>
        <begin position="5"/>
        <end position="168"/>
    </location>
</feature>
<sequence>MTARVRLYAAISLDGCLADAVGEVGWLAPYEAEDYGMPGFLAQIGTVLTGRTTYDQARGFGDWPYAGKRMVVLTTRPLDPDPPAGVEATAGDLGAIVARLRAETAGDIWLLGGAAVAQACLARGLVDSLELFVIPLTLGAGLRLFAPAGPLRGWRLAETRSWPNGVVLLRYDPARDGGQPSG</sequence>
<gene>
    <name evidence="2" type="ORF">GXW76_21100</name>
</gene>
<evidence type="ECO:0000313" key="3">
    <source>
        <dbReference type="Proteomes" id="UP001138751"/>
    </source>
</evidence>
<reference evidence="2" key="1">
    <citation type="submission" date="2020-01" db="EMBL/GenBank/DDBJ databases">
        <authorList>
            <person name="Rat A."/>
        </authorList>
    </citation>
    <scope>NUCLEOTIDE SEQUENCE</scope>
    <source>
        <strain evidence="2">LMG 31231</strain>
    </source>
</reference>
<keyword evidence="3" id="KW-1185">Reference proteome</keyword>
<dbReference type="InterPro" id="IPR002734">
    <property type="entry name" value="RibDG_C"/>
</dbReference>
<dbReference type="PANTHER" id="PTHR38011">
    <property type="entry name" value="DIHYDROFOLATE REDUCTASE FAMILY PROTEIN (AFU_ORTHOLOGUE AFUA_8G06820)"/>
    <property type="match status" value="1"/>
</dbReference>
<comment type="caution">
    <text evidence="2">The sequence shown here is derived from an EMBL/GenBank/DDBJ whole genome shotgun (WGS) entry which is preliminary data.</text>
</comment>
<dbReference type="Pfam" id="PF01872">
    <property type="entry name" value="RibD_C"/>
    <property type="match status" value="1"/>
</dbReference>
<name>A0A9X9X2Q5_9PROT</name>
<dbReference type="GO" id="GO:0008703">
    <property type="term" value="F:5-amino-6-(5-phosphoribosylamino)uracil reductase activity"/>
    <property type="evidence" value="ECO:0007669"/>
    <property type="project" value="InterPro"/>
</dbReference>
<dbReference type="EMBL" id="JAAEDM010000083">
    <property type="protein sequence ID" value="MBR0673684.1"/>
    <property type="molecule type" value="Genomic_DNA"/>
</dbReference>
<dbReference type="GO" id="GO:0009231">
    <property type="term" value="P:riboflavin biosynthetic process"/>
    <property type="evidence" value="ECO:0007669"/>
    <property type="project" value="InterPro"/>
</dbReference>
<dbReference type="Gene3D" id="3.40.430.10">
    <property type="entry name" value="Dihydrofolate Reductase, subunit A"/>
    <property type="match status" value="1"/>
</dbReference>
<organism evidence="2 3">
    <name type="scientific">Neoroseomonas soli</name>
    <dbReference type="NCBI Taxonomy" id="1081025"/>
    <lineage>
        <taxon>Bacteria</taxon>
        <taxon>Pseudomonadati</taxon>
        <taxon>Pseudomonadota</taxon>
        <taxon>Alphaproteobacteria</taxon>
        <taxon>Acetobacterales</taxon>
        <taxon>Acetobacteraceae</taxon>
        <taxon>Neoroseomonas</taxon>
    </lineage>
</organism>
<proteinExistence type="predicted"/>
<dbReference type="InterPro" id="IPR050765">
    <property type="entry name" value="Riboflavin_Biosynth_HTPR"/>
</dbReference>
<dbReference type="Proteomes" id="UP001138751">
    <property type="component" value="Unassembled WGS sequence"/>
</dbReference>
<dbReference type="InterPro" id="IPR024072">
    <property type="entry name" value="DHFR-like_dom_sf"/>
</dbReference>